<dbReference type="CDD" id="cd06222">
    <property type="entry name" value="RNase_H_like"/>
    <property type="match status" value="1"/>
</dbReference>
<feature type="compositionally biased region" description="Polar residues" evidence="5">
    <location>
        <begin position="683"/>
        <end position="697"/>
    </location>
</feature>
<dbReference type="InterPro" id="IPR028386">
    <property type="entry name" value="CENP-C/Mif2/cnp3"/>
</dbReference>
<evidence type="ECO:0000256" key="3">
    <source>
        <dbReference type="ARBA" id="ARBA00023242"/>
    </source>
</evidence>
<feature type="coiled-coil region" evidence="4">
    <location>
        <begin position="475"/>
        <end position="522"/>
    </location>
</feature>
<organism evidence="7 8">
    <name type="scientific">Corchorus olitorius</name>
    <dbReference type="NCBI Taxonomy" id="93759"/>
    <lineage>
        <taxon>Eukaryota</taxon>
        <taxon>Viridiplantae</taxon>
        <taxon>Streptophyta</taxon>
        <taxon>Embryophyta</taxon>
        <taxon>Tracheophyta</taxon>
        <taxon>Spermatophyta</taxon>
        <taxon>Magnoliopsida</taxon>
        <taxon>eudicotyledons</taxon>
        <taxon>Gunneridae</taxon>
        <taxon>Pentapetalae</taxon>
        <taxon>rosids</taxon>
        <taxon>malvids</taxon>
        <taxon>Malvales</taxon>
        <taxon>Malvaceae</taxon>
        <taxon>Grewioideae</taxon>
        <taxon>Apeibeae</taxon>
        <taxon>Corchorus</taxon>
    </lineage>
</organism>
<dbReference type="InterPro" id="IPR012337">
    <property type="entry name" value="RNaseH-like_sf"/>
</dbReference>
<feature type="compositionally biased region" description="Basic and acidic residues" evidence="5">
    <location>
        <begin position="646"/>
        <end position="668"/>
    </location>
</feature>
<feature type="compositionally biased region" description="Polar residues" evidence="5">
    <location>
        <begin position="713"/>
        <end position="729"/>
    </location>
</feature>
<evidence type="ECO:0000256" key="1">
    <source>
        <dbReference type="ARBA" id="ARBA00004123"/>
    </source>
</evidence>
<evidence type="ECO:0000313" key="7">
    <source>
        <dbReference type="EMBL" id="OMO66825.1"/>
    </source>
</evidence>
<evidence type="ECO:0000259" key="6">
    <source>
        <dbReference type="Pfam" id="PF13456"/>
    </source>
</evidence>
<dbReference type="GO" id="GO:0051455">
    <property type="term" value="P:spindle attachment to meiosis I kinetochore"/>
    <property type="evidence" value="ECO:0007669"/>
    <property type="project" value="TreeGrafter"/>
</dbReference>
<keyword evidence="3" id="KW-0539">Nucleus</keyword>
<dbReference type="GO" id="GO:0051382">
    <property type="term" value="P:kinetochore assembly"/>
    <property type="evidence" value="ECO:0007669"/>
    <property type="project" value="InterPro"/>
</dbReference>
<proteinExistence type="inferred from homology"/>
<protein>
    <recommendedName>
        <fullName evidence="6">RNase H type-1 domain-containing protein</fullName>
    </recommendedName>
</protein>
<dbReference type="Gene3D" id="3.30.420.10">
    <property type="entry name" value="Ribonuclease H-like superfamily/Ribonuclease H"/>
    <property type="match status" value="1"/>
</dbReference>
<dbReference type="InterPro" id="IPR002156">
    <property type="entry name" value="RNaseH_domain"/>
</dbReference>
<dbReference type="InterPro" id="IPR036397">
    <property type="entry name" value="RNaseH_sf"/>
</dbReference>
<name>A0A1R3H917_9ROSI</name>
<dbReference type="Proteomes" id="UP000187203">
    <property type="component" value="Unassembled WGS sequence"/>
</dbReference>
<dbReference type="GO" id="GO:0000776">
    <property type="term" value="C:kinetochore"/>
    <property type="evidence" value="ECO:0007669"/>
    <property type="project" value="InterPro"/>
</dbReference>
<dbReference type="AlphaFoldDB" id="A0A1R3H917"/>
<comment type="subcellular location">
    <subcellularLocation>
        <location evidence="1">Nucleus</location>
    </subcellularLocation>
</comment>
<accession>A0A1R3H917</accession>
<dbReference type="PANTHER" id="PTHR16684:SF11">
    <property type="entry name" value="CENTROMERE PROTEIN C"/>
    <property type="match status" value="1"/>
</dbReference>
<feature type="region of interest" description="Disordered" evidence="5">
    <location>
        <begin position="570"/>
        <end position="597"/>
    </location>
</feature>
<evidence type="ECO:0000256" key="2">
    <source>
        <dbReference type="ARBA" id="ARBA00010291"/>
    </source>
</evidence>
<dbReference type="OrthoDB" id="1939643at2759"/>
<dbReference type="STRING" id="93759.A0A1R3H917"/>
<dbReference type="Pfam" id="PF13456">
    <property type="entry name" value="RVT_3"/>
    <property type="match status" value="1"/>
</dbReference>
<dbReference type="GO" id="GO:0019237">
    <property type="term" value="F:centromeric DNA binding"/>
    <property type="evidence" value="ECO:0007669"/>
    <property type="project" value="InterPro"/>
</dbReference>
<dbReference type="EMBL" id="AWUE01020720">
    <property type="protein sequence ID" value="OMO66825.1"/>
    <property type="molecule type" value="Genomic_DNA"/>
</dbReference>
<feature type="compositionally biased region" description="Basic and acidic residues" evidence="5">
    <location>
        <begin position="793"/>
        <end position="808"/>
    </location>
</feature>
<dbReference type="PANTHER" id="PTHR16684">
    <property type="entry name" value="CENTROMERE PROTEIN C"/>
    <property type="match status" value="1"/>
</dbReference>
<sequence length="872" mass="97481">MRCQVINGQSVNIWKDRWIPAKNAIQLQNEPDRDDLPKKVAEIMDKEEGIWRLDTIRSELEPDTISNIEKLPICQSSAADRVVWPYNKNGSYSVKSGYLTIKNTNPLAFGGASSSHQCVWFGSGLGYHVNRDSITTFDKWLVEVLTMKGIKDKARVDLYSRVSFICWQLWKARCTACFEKKGINVEKITFVAERAVLEFKDAKEYKFAMHKSQRKRDSIVTWQPPEFGFLKLNYDGAFDEATGQVAIGVIIRDENGAIKDGVSKLVTVTSSAEAEALAVKEVVLIVKDQSLTRATIETDSELVQKSIQGYPTNQVSDWRILPIVQDIKASLSLLQSPLQSPSKLLEQAKEIVDNSSELVNLDTTSSVAEVMENPRERRPALGRKRARFSLKPNSSQPTVSLEPSLDIDKLKDPEEFFMAYERAENAKREIQKQTGGVLMDLDQNSQSLAARPRRPGMLRKSVKYRHHYSTAMSPLENLEEENASTLCDSQQEKHDRDVELEEKELAGLATNAENKVNELLDELLTSDFDGDETVSLLQEHLQIKPIDMEKICLPDLQDIRKIDLKASRKNLAKPRNSSTDIPENSVHYVASPTPPKGPLASISLLKKRMSLSDLPSDPFSTDDFDRSLVRDASPVKDINKQSDLVDTEREVRLSPNDNRRTQKQDESSAHPLASPTPPRNPFASMSLQKKQLLQSDPPSAPFSVDNIDRSPGRNASPTESINKQYSQGGIENGLNMSHLLKSPMLEANQTETANAGSELDGRDFAGLFDKFVNDNARRFDSGIDMISSESQADLERSSLNKPETDADSHSINPNECDGRVEDILVVSGVSAQTQLNEEGPTVNDPHTIQRKSGMIIFSAVHEIFLWDGNAND</sequence>
<gene>
    <name evidence="7" type="ORF">COLO4_30332</name>
</gene>
<dbReference type="GO" id="GO:0005634">
    <property type="term" value="C:nucleus"/>
    <property type="evidence" value="ECO:0007669"/>
    <property type="project" value="UniProtKB-SubCell"/>
</dbReference>
<reference evidence="8" key="1">
    <citation type="submission" date="2013-09" db="EMBL/GenBank/DDBJ databases">
        <title>Corchorus olitorius genome sequencing.</title>
        <authorList>
            <person name="Alam M."/>
            <person name="Haque M.S."/>
            <person name="Islam M.S."/>
            <person name="Emdad E.M."/>
            <person name="Islam M.M."/>
            <person name="Ahmed B."/>
            <person name="Halim A."/>
            <person name="Hossen Q.M.M."/>
            <person name="Hossain M.Z."/>
            <person name="Ahmed R."/>
            <person name="Khan M.M."/>
            <person name="Islam R."/>
            <person name="Rashid M.M."/>
            <person name="Khan S.A."/>
            <person name="Rahman M.S."/>
            <person name="Alam M."/>
            <person name="Yahiya A.S."/>
            <person name="Khan M.S."/>
            <person name="Azam M.S."/>
            <person name="Haque T."/>
            <person name="Lashkar M.Z.H."/>
            <person name="Akhand A.I."/>
            <person name="Morshed G."/>
            <person name="Roy S."/>
            <person name="Uddin K.S."/>
            <person name="Rabeya T."/>
            <person name="Hossain A.S."/>
            <person name="Chowdhury A."/>
            <person name="Snigdha A.R."/>
            <person name="Mortoza M.S."/>
            <person name="Matin S.A."/>
            <person name="Hoque S.M.E."/>
            <person name="Islam M.K."/>
            <person name="Roy D.K."/>
            <person name="Haider R."/>
            <person name="Moosa M.M."/>
            <person name="Elias S.M."/>
            <person name="Hasan A.M."/>
            <person name="Jahan S."/>
            <person name="Shafiuddin M."/>
            <person name="Mahmood N."/>
            <person name="Shommy N.S."/>
        </authorList>
    </citation>
    <scope>NUCLEOTIDE SEQUENCE [LARGE SCALE GENOMIC DNA]</scope>
    <source>
        <strain evidence="8">cv. O-4</strain>
    </source>
</reference>
<dbReference type="SUPFAM" id="SSF53098">
    <property type="entry name" value="Ribonuclease H-like"/>
    <property type="match status" value="1"/>
</dbReference>
<dbReference type="GO" id="GO:0004523">
    <property type="term" value="F:RNA-DNA hybrid ribonuclease activity"/>
    <property type="evidence" value="ECO:0007669"/>
    <property type="project" value="InterPro"/>
</dbReference>
<feature type="region of interest" description="Disordered" evidence="5">
    <location>
        <begin position="790"/>
        <end position="815"/>
    </location>
</feature>
<keyword evidence="8" id="KW-1185">Reference proteome</keyword>
<evidence type="ECO:0000313" key="8">
    <source>
        <dbReference type="Proteomes" id="UP000187203"/>
    </source>
</evidence>
<dbReference type="GO" id="GO:0051315">
    <property type="term" value="P:attachment of mitotic spindle microtubules to kinetochore"/>
    <property type="evidence" value="ECO:0007669"/>
    <property type="project" value="TreeGrafter"/>
</dbReference>
<comment type="similarity">
    <text evidence="2">Belongs to the CENP-C/MIF2 family.</text>
</comment>
<keyword evidence="4" id="KW-0175">Coiled coil</keyword>
<feature type="region of interest" description="Disordered" evidence="5">
    <location>
        <begin position="639"/>
        <end position="734"/>
    </location>
</feature>
<feature type="domain" description="RNase H type-1" evidence="6">
    <location>
        <begin position="233"/>
        <end position="312"/>
    </location>
</feature>
<comment type="caution">
    <text evidence="7">The sequence shown here is derived from an EMBL/GenBank/DDBJ whole genome shotgun (WGS) entry which is preliminary data.</text>
</comment>
<dbReference type="InterPro" id="IPR044730">
    <property type="entry name" value="RNase_H-like_dom_plant"/>
</dbReference>
<evidence type="ECO:0000256" key="5">
    <source>
        <dbReference type="SAM" id="MobiDB-lite"/>
    </source>
</evidence>
<evidence type="ECO:0000256" key="4">
    <source>
        <dbReference type="SAM" id="Coils"/>
    </source>
</evidence>